<protein>
    <recommendedName>
        <fullName evidence="2">SWIM-type domain-containing protein</fullName>
    </recommendedName>
</protein>
<evidence type="ECO:0000256" key="1">
    <source>
        <dbReference type="PROSITE-ProRule" id="PRU00325"/>
    </source>
</evidence>
<organism evidence="3 4">
    <name type="scientific">Catenuloplanes niger</name>
    <dbReference type="NCBI Taxonomy" id="587534"/>
    <lineage>
        <taxon>Bacteria</taxon>
        <taxon>Bacillati</taxon>
        <taxon>Actinomycetota</taxon>
        <taxon>Actinomycetes</taxon>
        <taxon>Micromonosporales</taxon>
        <taxon>Micromonosporaceae</taxon>
        <taxon>Catenuloplanes</taxon>
    </lineage>
</organism>
<dbReference type="RefSeq" id="WP_310415030.1">
    <property type="nucleotide sequence ID" value="NZ_JAVDYC010000001.1"/>
</dbReference>
<comment type="caution">
    <text evidence="3">The sequence shown here is derived from an EMBL/GenBank/DDBJ whole genome shotgun (WGS) entry which is preliminary data.</text>
</comment>
<accession>A0AAE3ZPT0</accession>
<reference evidence="3 4" key="1">
    <citation type="submission" date="2023-07" db="EMBL/GenBank/DDBJ databases">
        <title>Sequencing the genomes of 1000 actinobacteria strains.</title>
        <authorList>
            <person name="Klenk H.-P."/>
        </authorList>
    </citation>
    <scope>NUCLEOTIDE SEQUENCE [LARGE SCALE GENOMIC DNA]</scope>
    <source>
        <strain evidence="3 4">DSM 44711</strain>
    </source>
</reference>
<keyword evidence="1" id="KW-0862">Zinc</keyword>
<evidence type="ECO:0000313" key="4">
    <source>
        <dbReference type="Proteomes" id="UP001183629"/>
    </source>
</evidence>
<evidence type="ECO:0000313" key="3">
    <source>
        <dbReference type="EMBL" id="MDR7323326.1"/>
    </source>
</evidence>
<proteinExistence type="predicted"/>
<feature type="domain" description="SWIM-type" evidence="2">
    <location>
        <begin position="51"/>
        <end position="85"/>
    </location>
</feature>
<gene>
    <name evidence="3" type="ORF">J2S44_003576</name>
</gene>
<keyword evidence="1" id="KW-0863">Zinc-finger</keyword>
<dbReference type="InterPro" id="IPR007527">
    <property type="entry name" value="Znf_SWIM"/>
</dbReference>
<dbReference type="EMBL" id="JAVDYC010000001">
    <property type="protein sequence ID" value="MDR7323326.1"/>
    <property type="molecule type" value="Genomic_DNA"/>
</dbReference>
<evidence type="ECO:0000259" key="2">
    <source>
        <dbReference type="PROSITE" id="PS50966"/>
    </source>
</evidence>
<keyword evidence="1" id="KW-0479">Metal-binding</keyword>
<dbReference type="PROSITE" id="PS50966">
    <property type="entry name" value="ZF_SWIM"/>
    <property type="match status" value="1"/>
</dbReference>
<dbReference type="AlphaFoldDB" id="A0AAE3ZPT0"/>
<sequence>MRAELLALTPDALAALTNRGLVKRATKEVDAAPPAVTEEADGTVVATFADGPVTRLPSGGLDAGSCTCGAIGACRHLLALVLAYQRVAAVPGGTDAPAEPDPDSTPPPAVVHWSPGTFTDEQLQARVGSRLMTAARKALRSGYVARVRRPTEDDPAPQVDLGSATVRFLVPHDLGFVHTDAVAGARDDVLALAVWAFRAADERAPGTFEIQIEVGGTDAAAAKDGGGLVPAVAVASELLRDGMVHAGPGLASALAEARRGLDGAGLRWPLLAVTDLAELLVAYRDRGAGYRPELLAELLVELHARERTVRNGGSGLRSRVLGTEEAAETPLRRTRLESLGCRVTELGDDRTAEIFFAHADSTTVLVLRRSWTTDDDGPALARRRAGGVTIGALAGGNVISESAVRSASRVVRLATGRLAKTSASPSLGTWEQLPSGLFVNSYEDLRRRLEALPPRPVRPRVEAELVRALAVAEVRHVVYSPGQQRLDALVADASGAVARISAHHTSAAPGRLDALAAALTGDHGPVRAVSGSVRRSAGGLVVDPLAVAADGTIVVPDLAPPGGQADAMPHGTIPTDPLAEALTQAHGLLAEAAHRGLAHLPASFRDRLRAEATALTGLGLRRVADAVRGFADSLGPDPSDAAVESWVDAALYVDTALELR</sequence>
<name>A0AAE3ZPT0_9ACTN</name>
<dbReference type="Proteomes" id="UP001183629">
    <property type="component" value="Unassembled WGS sequence"/>
</dbReference>
<keyword evidence="4" id="KW-1185">Reference proteome</keyword>
<dbReference type="GO" id="GO:0008270">
    <property type="term" value="F:zinc ion binding"/>
    <property type="evidence" value="ECO:0007669"/>
    <property type="project" value="UniProtKB-KW"/>
</dbReference>